<proteinExistence type="inferred from homology"/>
<dbReference type="Gene3D" id="1.10.600.10">
    <property type="entry name" value="Farnesyl Diphosphate Synthase"/>
    <property type="match status" value="1"/>
</dbReference>
<evidence type="ECO:0000256" key="1">
    <source>
        <dbReference type="ARBA" id="ARBA00001946"/>
    </source>
</evidence>
<evidence type="ECO:0000313" key="7">
    <source>
        <dbReference type="EMBL" id="ROP41997.1"/>
    </source>
</evidence>
<dbReference type="Pfam" id="PF00348">
    <property type="entry name" value="polyprenyl_synt"/>
    <property type="match status" value="1"/>
</dbReference>
<comment type="caution">
    <text evidence="7">The sequence shown here is derived from an EMBL/GenBank/DDBJ whole genome shotgun (WGS) entry which is preliminary data.</text>
</comment>
<dbReference type="SUPFAM" id="SSF48576">
    <property type="entry name" value="Terpenoid synthases"/>
    <property type="match status" value="1"/>
</dbReference>
<dbReference type="OrthoDB" id="4497239at2"/>
<keyword evidence="3 6" id="KW-0808">Transferase</keyword>
<dbReference type="SFLD" id="SFLDG01017">
    <property type="entry name" value="Polyprenyl_Transferase_Like"/>
    <property type="match status" value="1"/>
</dbReference>
<accession>A0A3N1HHK4</accession>
<dbReference type="InterPro" id="IPR000092">
    <property type="entry name" value="Polyprenyl_synt"/>
</dbReference>
<keyword evidence="8" id="KW-1185">Reference proteome</keyword>
<evidence type="ECO:0000256" key="4">
    <source>
        <dbReference type="ARBA" id="ARBA00022723"/>
    </source>
</evidence>
<dbReference type="GO" id="GO:0004659">
    <property type="term" value="F:prenyltransferase activity"/>
    <property type="evidence" value="ECO:0007669"/>
    <property type="project" value="InterPro"/>
</dbReference>
<dbReference type="Proteomes" id="UP000268727">
    <property type="component" value="Unassembled WGS sequence"/>
</dbReference>
<comment type="cofactor">
    <cofactor evidence="1">
        <name>Mg(2+)</name>
        <dbReference type="ChEBI" id="CHEBI:18420"/>
    </cofactor>
</comment>
<name>A0A3N1HHK4_9PSEU</name>
<evidence type="ECO:0000313" key="8">
    <source>
        <dbReference type="Proteomes" id="UP000268727"/>
    </source>
</evidence>
<dbReference type="GO" id="GO:0046872">
    <property type="term" value="F:metal ion binding"/>
    <property type="evidence" value="ECO:0007669"/>
    <property type="project" value="UniProtKB-KW"/>
</dbReference>
<dbReference type="PANTHER" id="PTHR12001">
    <property type="entry name" value="GERANYLGERANYL PYROPHOSPHATE SYNTHASE"/>
    <property type="match status" value="1"/>
</dbReference>
<gene>
    <name evidence="7" type="ORF">EDD40_7483</name>
</gene>
<protein>
    <submittedName>
        <fullName evidence="7">Geranylgeranyl diphosphate synthase type I</fullName>
    </submittedName>
</protein>
<dbReference type="EMBL" id="RJKM01000001">
    <property type="protein sequence ID" value="ROP41997.1"/>
    <property type="molecule type" value="Genomic_DNA"/>
</dbReference>
<sequence length="339" mass="36250">MTVSDSPQHRTFLDGLAHSESGRLLQEELRRRWPETTDELASMARFALVPAGKLLRPLMALHTAQAVGGDPQRVTAAVLALEYVHTATLVHDDIIDGDDLRRGRPSVHAAYGVPNAIVAGDGLIFSAFESLVDEPWPASPARVVAAVGELAEVGRELCRGQVLESRLVGDPEEGARWYEEMVRLKTGALFRAACYIGATLGGAGADTGTMMASYGENVGIAFQIRDDLLAFVATPEQTGKPGDSDLLNGRPTLPVLLAYEAADEADRRELRDVLGRRAAQEGDVRWVRDLVAASGAVESAHRRMVSHVELALAGLAGLPPSPHATALADIARWTTSGAR</sequence>
<dbReference type="InterPro" id="IPR033749">
    <property type="entry name" value="Polyprenyl_synt_CS"/>
</dbReference>
<dbReference type="SFLD" id="SFLDS00005">
    <property type="entry name" value="Isoprenoid_Synthase_Type_I"/>
    <property type="match status" value="1"/>
</dbReference>
<evidence type="ECO:0000256" key="2">
    <source>
        <dbReference type="ARBA" id="ARBA00006706"/>
    </source>
</evidence>
<reference evidence="7 8" key="1">
    <citation type="submission" date="2018-11" db="EMBL/GenBank/DDBJ databases">
        <title>Sequencing the genomes of 1000 actinobacteria strains.</title>
        <authorList>
            <person name="Klenk H.-P."/>
        </authorList>
    </citation>
    <scope>NUCLEOTIDE SEQUENCE [LARGE SCALE GENOMIC DNA]</scope>
    <source>
        <strain evidence="7 8">DSM 44231</strain>
    </source>
</reference>
<dbReference type="PANTHER" id="PTHR12001:SF85">
    <property type="entry name" value="SHORT CHAIN ISOPRENYL DIPHOSPHATE SYNTHASE"/>
    <property type="match status" value="1"/>
</dbReference>
<dbReference type="GO" id="GO:0008299">
    <property type="term" value="P:isoprenoid biosynthetic process"/>
    <property type="evidence" value="ECO:0007669"/>
    <property type="project" value="InterPro"/>
</dbReference>
<dbReference type="AlphaFoldDB" id="A0A3N1HHK4"/>
<evidence type="ECO:0000256" key="6">
    <source>
        <dbReference type="RuleBase" id="RU004466"/>
    </source>
</evidence>
<dbReference type="RefSeq" id="WP_123747010.1">
    <property type="nucleotide sequence ID" value="NZ_RJKM01000001.1"/>
</dbReference>
<keyword evidence="5" id="KW-0460">Magnesium</keyword>
<organism evidence="7 8">
    <name type="scientific">Saccharothrix texasensis</name>
    <dbReference type="NCBI Taxonomy" id="103734"/>
    <lineage>
        <taxon>Bacteria</taxon>
        <taxon>Bacillati</taxon>
        <taxon>Actinomycetota</taxon>
        <taxon>Actinomycetes</taxon>
        <taxon>Pseudonocardiales</taxon>
        <taxon>Pseudonocardiaceae</taxon>
        <taxon>Saccharothrix</taxon>
    </lineage>
</organism>
<evidence type="ECO:0000256" key="3">
    <source>
        <dbReference type="ARBA" id="ARBA00022679"/>
    </source>
</evidence>
<keyword evidence="4" id="KW-0479">Metal-binding</keyword>
<dbReference type="CDD" id="cd00685">
    <property type="entry name" value="Trans_IPPS_HT"/>
    <property type="match status" value="1"/>
</dbReference>
<evidence type="ECO:0000256" key="5">
    <source>
        <dbReference type="ARBA" id="ARBA00022842"/>
    </source>
</evidence>
<dbReference type="PROSITE" id="PS00723">
    <property type="entry name" value="POLYPRENYL_SYNTHASE_1"/>
    <property type="match status" value="1"/>
</dbReference>
<dbReference type="InterPro" id="IPR008949">
    <property type="entry name" value="Isoprenoid_synthase_dom_sf"/>
</dbReference>
<comment type="similarity">
    <text evidence="2 6">Belongs to the FPP/GGPP synthase family.</text>
</comment>